<dbReference type="InterPro" id="IPR003593">
    <property type="entry name" value="AAA+_ATPase"/>
</dbReference>
<dbReference type="Pfam" id="PF13476">
    <property type="entry name" value="AAA_23"/>
    <property type="match status" value="1"/>
</dbReference>
<keyword evidence="10" id="KW-1185">Reference proteome</keyword>
<evidence type="ECO:0000256" key="7">
    <source>
        <dbReference type="ARBA" id="ARBA00023136"/>
    </source>
</evidence>
<evidence type="ECO:0000256" key="3">
    <source>
        <dbReference type="ARBA" id="ARBA00022475"/>
    </source>
</evidence>
<accession>A0ABZ0Y5T2</accession>
<dbReference type="PANTHER" id="PTHR42771:SF2">
    <property type="entry name" value="IRON(3+)-HYDROXAMATE IMPORT ATP-BINDING PROTEIN FHUC"/>
    <property type="match status" value="1"/>
</dbReference>
<keyword evidence="2" id="KW-0813">Transport</keyword>
<gene>
    <name evidence="9" type="ORF">SR858_12990</name>
</gene>
<keyword evidence="6" id="KW-0406">Ion transport</keyword>
<evidence type="ECO:0000259" key="8">
    <source>
        <dbReference type="SMART" id="SM00382"/>
    </source>
</evidence>
<dbReference type="Proteomes" id="UP001326110">
    <property type="component" value="Chromosome"/>
</dbReference>
<evidence type="ECO:0000313" key="10">
    <source>
        <dbReference type="Proteomes" id="UP001326110"/>
    </source>
</evidence>
<dbReference type="SMART" id="SM00382">
    <property type="entry name" value="AAA"/>
    <property type="match status" value="1"/>
</dbReference>
<reference evidence="9 10" key="1">
    <citation type="submission" date="2023-11" db="EMBL/GenBank/DDBJ databases">
        <title>MicrobeMod: A computational toolkit for identifying prokaryotic methylation and restriction-modification with nanopore sequencing.</title>
        <authorList>
            <person name="Crits-Christoph A."/>
            <person name="Kang S.C."/>
            <person name="Lee H."/>
            <person name="Ostrov N."/>
        </authorList>
    </citation>
    <scope>NUCLEOTIDE SEQUENCE [LARGE SCALE GENOMIC DNA]</scope>
    <source>
        <strain evidence="9 10">ATCC 25935</strain>
    </source>
</reference>
<evidence type="ECO:0000256" key="6">
    <source>
        <dbReference type="ARBA" id="ARBA00023065"/>
    </source>
</evidence>
<evidence type="ECO:0000256" key="2">
    <source>
        <dbReference type="ARBA" id="ARBA00022448"/>
    </source>
</evidence>
<dbReference type="InterPro" id="IPR051535">
    <property type="entry name" value="Siderophore_ABC-ATPase"/>
</dbReference>
<dbReference type="RefSeq" id="WP_019921223.1">
    <property type="nucleotide sequence ID" value="NZ_CP140152.1"/>
</dbReference>
<keyword evidence="3" id="KW-1003">Cell membrane</keyword>
<feature type="domain" description="AAA+ ATPase" evidence="8">
    <location>
        <begin position="39"/>
        <end position="216"/>
    </location>
</feature>
<dbReference type="EMBL" id="CP140152">
    <property type="protein sequence ID" value="WQH07209.1"/>
    <property type="molecule type" value="Genomic_DNA"/>
</dbReference>
<dbReference type="InterPro" id="IPR027417">
    <property type="entry name" value="P-loop_NTPase"/>
</dbReference>
<dbReference type="InterPro" id="IPR041685">
    <property type="entry name" value="AAA_GajA/Old/RecF-like"/>
</dbReference>
<organism evidence="9 10">
    <name type="scientific">Duganella zoogloeoides</name>
    <dbReference type="NCBI Taxonomy" id="75659"/>
    <lineage>
        <taxon>Bacteria</taxon>
        <taxon>Pseudomonadati</taxon>
        <taxon>Pseudomonadota</taxon>
        <taxon>Betaproteobacteria</taxon>
        <taxon>Burkholderiales</taxon>
        <taxon>Oxalobacteraceae</taxon>
        <taxon>Telluria group</taxon>
        <taxon>Duganella</taxon>
    </lineage>
</organism>
<comment type="subcellular location">
    <subcellularLocation>
        <location evidence="1">Cell membrane</location>
        <topology evidence="1">Peripheral membrane protein</topology>
    </subcellularLocation>
</comment>
<dbReference type="Pfam" id="PF13175">
    <property type="entry name" value="AAA_15"/>
    <property type="match status" value="1"/>
</dbReference>
<evidence type="ECO:0000256" key="1">
    <source>
        <dbReference type="ARBA" id="ARBA00004202"/>
    </source>
</evidence>
<evidence type="ECO:0000256" key="4">
    <source>
        <dbReference type="ARBA" id="ARBA00022496"/>
    </source>
</evidence>
<dbReference type="PANTHER" id="PTHR42771">
    <property type="entry name" value="IRON(3+)-HYDROXAMATE IMPORT ATP-BINDING PROTEIN FHUC"/>
    <property type="match status" value="1"/>
</dbReference>
<evidence type="ECO:0000256" key="5">
    <source>
        <dbReference type="ARBA" id="ARBA00023004"/>
    </source>
</evidence>
<proteinExistence type="predicted"/>
<sequence length="248" mass="27780">MISSQFVSQVGLRVSDVPGFDRYPFSLPAVRHLDVLDLHPKVTFIVGENGSGKSTLMEAIAVSFGFNAEGGTRNFGFGTRASHSVLHQYLRLSKGVRQPKDGFFLRAESFFNLATEIEKLDDEPWGGPPIINSYGGKSLHEQSHGESFFSLVMHRFGGDGFYVLDEPEAALSPQRQLSLLTRIHDLVKDRSQFVITTHSPILMAYPDAVIYQCTGTGIRQVTYEETEHFQVMHDFVVNPKRMLDILLD</sequence>
<keyword evidence="7" id="KW-0472">Membrane</keyword>
<dbReference type="SUPFAM" id="SSF52540">
    <property type="entry name" value="P-loop containing nucleoside triphosphate hydrolases"/>
    <property type="match status" value="1"/>
</dbReference>
<dbReference type="GeneID" id="43162994"/>
<keyword evidence="5" id="KW-0408">Iron</keyword>
<evidence type="ECO:0000313" key="9">
    <source>
        <dbReference type="EMBL" id="WQH07209.1"/>
    </source>
</evidence>
<protein>
    <submittedName>
        <fullName evidence="9">AAA family ATPase</fullName>
    </submittedName>
</protein>
<dbReference type="Gene3D" id="3.40.50.300">
    <property type="entry name" value="P-loop containing nucleotide triphosphate hydrolases"/>
    <property type="match status" value="2"/>
</dbReference>
<name>A0ABZ0Y5T2_9BURK</name>
<keyword evidence="4" id="KW-0410">Iron transport</keyword>
<dbReference type="InterPro" id="IPR038729">
    <property type="entry name" value="Rad50/SbcC_AAA"/>
</dbReference>